<reference evidence="2 3" key="2">
    <citation type="submission" date="2018-11" db="EMBL/GenBank/DDBJ databases">
        <authorList>
            <consortium name="Pathogen Informatics"/>
        </authorList>
    </citation>
    <scope>NUCLEOTIDE SEQUENCE [LARGE SCALE GENOMIC DNA]</scope>
</reference>
<accession>A0A0N5CYA5</accession>
<gene>
    <name evidence="2" type="ORF">TCLT_LOCUS5407</name>
</gene>
<feature type="domain" description="C2" evidence="1">
    <location>
        <begin position="67"/>
        <end position="197"/>
    </location>
</feature>
<reference evidence="4" key="1">
    <citation type="submission" date="2017-02" db="UniProtKB">
        <authorList>
            <consortium name="WormBaseParasite"/>
        </authorList>
    </citation>
    <scope>IDENTIFICATION</scope>
</reference>
<dbReference type="InterPro" id="IPR000008">
    <property type="entry name" value="C2_dom"/>
</dbReference>
<evidence type="ECO:0000313" key="3">
    <source>
        <dbReference type="Proteomes" id="UP000276776"/>
    </source>
</evidence>
<dbReference type="PANTHER" id="PTHR14240:SF1">
    <property type="entry name" value="PROTEIN FANTOM-RELATED"/>
    <property type="match status" value="1"/>
</dbReference>
<proteinExistence type="predicted"/>
<protein>
    <submittedName>
        <fullName evidence="4">C2 domain-containing protein</fullName>
    </submittedName>
</protein>
<keyword evidence="3" id="KW-1185">Reference proteome</keyword>
<dbReference type="PANTHER" id="PTHR14240">
    <property type="entry name" value="RETINITIS PIGMENTOSA GTPASE REGULATOR-INTERACTING PROTEIN"/>
    <property type="match status" value="1"/>
</dbReference>
<dbReference type="OMA" id="YPLVHNN"/>
<dbReference type="PROSITE" id="PS50004">
    <property type="entry name" value="C2"/>
    <property type="match status" value="1"/>
</dbReference>
<dbReference type="STRING" id="103827.A0A0N5CYA5"/>
<dbReference type="Gene3D" id="2.60.40.150">
    <property type="entry name" value="C2 domain"/>
    <property type="match status" value="1"/>
</dbReference>
<dbReference type="WBParaSite" id="TCLT_0000541801-mRNA-1">
    <property type="protein sequence ID" value="TCLT_0000541801-mRNA-1"/>
    <property type="gene ID" value="TCLT_0000541801"/>
</dbReference>
<dbReference type="Proteomes" id="UP000276776">
    <property type="component" value="Unassembled WGS sequence"/>
</dbReference>
<sequence length="236" mass="26734">MYHPRGSSYELCSIGVISLKALMKVNESHHGILQMHSVRDGNLFATIEYNITLTSKMCDALNLQRQKLTAINRLPSEDQEPISHSIFNQLIIDIQRSSNLDKLVKGDYAPSTFVCYELYDCDTWRTSTIPNNANPEYNSVKSWLLPTGINLHRTFRHSNLTVFIIEDQGNGGSERQIGYINIALYPLIHNKKISGAFPLLSINGMPSEASIDISIYWKCSCYPPQEHLLDNKVQCI</sequence>
<evidence type="ECO:0000313" key="4">
    <source>
        <dbReference type="WBParaSite" id="TCLT_0000541801-mRNA-1"/>
    </source>
</evidence>
<dbReference type="InterPro" id="IPR031139">
    <property type="entry name" value="RPGRIP1_fam"/>
</dbReference>
<organism evidence="4">
    <name type="scientific">Thelazia callipaeda</name>
    <name type="common">Oriental eyeworm</name>
    <name type="synonym">Parasitic nematode</name>
    <dbReference type="NCBI Taxonomy" id="103827"/>
    <lineage>
        <taxon>Eukaryota</taxon>
        <taxon>Metazoa</taxon>
        <taxon>Ecdysozoa</taxon>
        <taxon>Nematoda</taxon>
        <taxon>Chromadorea</taxon>
        <taxon>Rhabditida</taxon>
        <taxon>Spirurina</taxon>
        <taxon>Spiruromorpha</taxon>
        <taxon>Thelazioidea</taxon>
        <taxon>Thelaziidae</taxon>
        <taxon>Thelazia</taxon>
    </lineage>
</organism>
<dbReference type="InterPro" id="IPR035892">
    <property type="entry name" value="C2_domain_sf"/>
</dbReference>
<evidence type="ECO:0000313" key="2">
    <source>
        <dbReference type="EMBL" id="VDN02651.1"/>
    </source>
</evidence>
<dbReference type="SUPFAM" id="SSF49562">
    <property type="entry name" value="C2 domain (Calcium/lipid-binding domain, CaLB)"/>
    <property type="match status" value="1"/>
</dbReference>
<dbReference type="GO" id="GO:1905515">
    <property type="term" value="P:non-motile cilium assembly"/>
    <property type="evidence" value="ECO:0007669"/>
    <property type="project" value="TreeGrafter"/>
</dbReference>
<dbReference type="EMBL" id="UYYF01004338">
    <property type="protein sequence ID" value="VDN02651.1"/>
    <property type="molecule type" value="Genomic_DNA"/>
</dbReference>
<evidence type="ECO:0000259" key="1">
    <source>
        <dbReference type="PROSITE" id="PS50004"/>
    </source>
</evidence>
<dbReference type="AlphaFoldDB" id="A0A0N5CYA5"/>
<name>A0A0N5CYA5_THECL</name>
<dbReference type="GO" id="GO:0035869">
    <property type="term" value="C:ciliary transition zone"/>
    <property type="evidence" value="ECO:0007669"/>
    <property type="project" value="TreeGrafter"/>
</dbReference>
<dbReference type="OrthoDB" id="2133912at2759"/>